<evidence type="ECO:0000256" key="3">
    <source>
        <dbReference type="ARBA" id="ARBA00022771"/>
    </source>
</evidence>
<dbReference type="GO" id="GO:0004842">
    <property type="term" value="F:ubiquitin-protein transferase activity"/>
    <property type="evidence" value="ECO:0007669"/>
    <property type="project" value="TreeGrafter"/>
</dbReference>
<dbReference type="CDD" id="cd16545">
    <property type="entry name" value="RING-HC_RNF141"/>
    <property type="match status" value="1"/>
</dbReference>
<dbReference type="InterPro" id="IPR013083">
    <property type="entry name" value="Znf_RING/FYVE/PHD"/>
</dbReference>
<dbReference type="Gene3D" id="3.30.40.10">
    <property type="entry name" value="Zinc/RING finger domain, C3HC4 (zinc finger)"/>
    <property type="match status" value="1"/>
</dbReference>
<dbReference type="InterPro" id="IPR047126">
    <property type="entry name" value="RNF141-like"/>
</dbReference>
<evidence type="ECO:0000256" key="4">
    <source>
        <dbReference type="ARBA" id="ARBA00022833"/>
    </source>
</evidence>
<dbReference type="AlphaFoldDB" id="A0AAJ7TD66"/>
<dbReference type="InterPro" id="IPR001841">
    <property type="entry name" value="Znf_RING"/>
</dbReference>
<name>A0AAJ7TD66_PETMA</name>
<dbReference type="RefSeq" id="XP_032815664.1">
    <property type="nucleotide sequence ID" value="XM_032959773.1"/>
</dbReference>
<dbReference type="InterPro" id="IPR043400">
    <property type="entry name" value="RING-HC_RNF141"/>
</dbReference>
<dbReference type="PROSITE" id="PS00518">
    <property type="entry name" value="ZF_RING_1"/>
    <property type="match status" value="1"/>
</dbReference>
<evidence type="ECO:0000256" key="1">
    <source>
        <dbReference type="ARBA" id="ARBA00022017"/>
    </source>
</evidence>
<sequence length="271" mass="29571">MGQQVSQGGAARLSEKMLKQAWLLREIASLPYEDFLGRIGDINDTARRLTGGQDKHLLFEVQPGSDATPLWKITVRVLCTKVTRSTGLIEASRIMNLHQFTLLYHEVMGQAHCAAAMDAAAATAEPVPLRLPHLTSDLAPEQGIADAVKPMTEDAEDLSKAEEAGSIADCEMENGGACHASLWMGRIKQLTDEEECCICMDGRSDVILPCTHSFCHSCIDRWSGQNRNCPICRLKVEGPEESWLLPDAPTDEDVANYILTLADAAGTSHQP</sequence>
<dbReference type="CTD" id="50862"/>
<dbReference type="SMART" id="SM00184">
    <property type="entry name" value="RING"/>
    <property type="match status" value="1"/>
</dbReference>
<keyword evidence="7" id="KW-1185">Reference proteome</keyword>
<dbReference type="PROSITE" id="PS50089">
    <property type="entry name" value="ZF_RING_2"/>
    <property type="match status" value="1"/>
</dbReference>
<feature type="domain" description="RING-type" evidence="6">
    <location>
        <begin position="196"/>
        <end position="233"/>
    </location>
</feature>
<keyword evidence="2" id="KW-0479">Metal-binding</keyword>
<keyword evidence="3 5" id="KW-0863">Zinc-finger</keyword>
<keyword evidence="4" id="KW-0862">Zinc</keyword>
<evidence type="ECO:0000256" key="2">
    <source>
        <dbReference type="ARBA" id="ARBA00022723"/>
    </source>
</evidence>
<dbReference type="Proteomes" id="UP001318040">
    <property type="component" value="Chromosome 24"/>
</dbReference>
<dbReference type="PANTHER" id="PTHR12109:SF3">
    <property type="entry name" value="RING FINGER PROTEIN 141"/>
    <property type="match status" value="1"/>
</dbReference>
<dbReference type="GeneID" id="116945464"/>
<dbReference type="KEGG" id="pmrn:116945464"/>
<evidence type="ECO:0000313" key="8">
    <source>
        <dbReference type="RefSeq" id="XP_032815664.1"/>
    </source>
</evidence>
<evidence type="ECO:0000256" key="5">
    <source>
        <dbReference type="PROSITE-ProRule" id="PRU00175"/>
    </source>
</evidence>
<dbReference type="SUPFAM" id="SSF57850">
    <property type="entry name" value="RING/U-box"/>
    <property type="match status" value="1"/>
</dbReference>
<proteinExistence type="predicted"/>
<dbReference type="InterPro" id="IPR017907">
    <property type="entry name" value="Znf_RING_CS"/>
</dbReference>
<accession>A0AAJ7TD66</accession>
<evidence type="ECO:0000259" key="6">
    <source>
        <dbReference type="PROSITE" id="PS50089"/>
    </source>
</evidence>
<gene>
    <name evidence="8" type="primary">RNF141</name>
</gene>
<evidence type="ECO:0000313" key="7">
    <source>
        <dbReference type="Proteomes" id="UP001318040"/>
    </source>
</evidence>
<dbReference type="GO" id="GO:0051865">
    <property type="term" value="P:protein autoubiquitination"/>
    <property type="evidence" value="ECO:0007669"/>
    <property type="project" value="TreeGrafter"/>
</dbReference>
<dbReference type="PANTHER" id="PTHR12109">
    <property type="entry name" value="RING FINGER PROTEIN 141-RELATED"/>
    <property type="match status" value="1"/>
</dbReference>
<organism evidence="7 8">
    <name type="scientific">Petromyzon marinus</name>
    <name type="common">Sea lamprey</name>
    <dbReference type="NCBI Taxonomy" id="7757"/>
    <lineage>
        <taxon>Eukaryota</taxon>
        <taxon>Metazoa</taxon>
        <taxon>Chordata</taxon>
        <taxon>Craniata</taxon>
        <taxon>Vertebrata</taxon>
        <taxon>Cyclostomata</taxon>
        <taxon>Hyperoartia</taxon>
        <taxon>Petromyzontiformes</taxon>
        <taxon>Petromyzontidae</taxon>
        <taxon>Petromyzon</taxon>
    </lineage>
</organism>
<protein>
    <recommendedName>
        <fullName evidence="1">RING finger protein 141</fullName>
    </recommendedName>
</protein>
<dbReference type="Pfam" id="PF13920">
    <property type="entry name" value="zf-C3HC4_3"/>
    <property type="match status" value="1"/>
</dbReference>
<reference evidence="8" key="1">
    <citation type="submission" date="2025-08" db="UniProtKB">
        <authorList>
            <consortium name="RefSeq"/>
        </authorList>
    </citation>
    <scope>IDENTIFICATION</scope>
    <source>
        <tissue evidence="8">Sperm</tissue>
    </source>
</reference>
<dbReference type="GO" id="GO:0008270">
    <property type="term" value="F:zinc ion binding"/>
    <property type="evidence" value="ECO:0007669"/>
    <property type="project" value="UniProtKB-KW"/>
</dbReference>